<organism evidence="1 2">
    <name type="scientific">Tenacibaculum skagerrakense</name>
    <dbReference type="NCBI Taxonomy" id="186571"/>
    <lineage>
        <taxon>Bacteria</taxon>
        <taxon>Pseudomonadati</taxon>
        <taxon>Bacteroidota</taxon>
        <taxon>Flavobacteriia</taxon>
        <taxon>Flavobacteriales</taxon>
        <taxon>Flavobacteriaceae</taxon>
        <taxon>Tenacibaculum</taxon>
    </lineage>
</organism>
<dbReference type="Gene3D" id="3.30.300.20">
    <property type="match status" value="1"/>
</dbReference>
<dbReference type="Proteomes" id="UP000294564">
    <property type="component" value="Unassembled WGS sequence"/>
</dbReference>
<proteinExistence type="predicted"/>
<evidence type="ECO:0000313" key="1">
    <source>
        <dbReference type="EMBL" id="TCP28517.1"/>
    </source>
</evidence>
<reference evidence="1 2" key="1">
    <citation type="submission" date="2019-03" db="EMBL/GenBank/DDBJ databases">
        <title>Genomic Encyclopedia of Type Strains, Phase IV (KMG-IV): sequencing the most valuable type-strain genomes for metagenomic binning, comparative biology and taxonomic classification.</title>
        <authorList>
            <person name="Goeker M."/>
        </authorList>
    </citation>
    <scope>NUCLEOTIDE SEQUENCE [LARGE SCALE GENOMIC DNA]</scope>
    <source>
        <strain evidence="1 2">DSM 14836</strain>
    </source>
</reference>
<evidence type="ECO:0000313" key="2">
    <source>
        <dbReference type="Proteomes" id="UP000294564"/>
    </source>
</evidence>
<dbReference type="InterPro" id="IPR036102">
    <property type="entry name" value="OsmC/Ohrsf"/>
</dbReference>
<dbReference type="PANTHER" id="PTHR34352">
    <property type="entry name" value="PROTEIN YHFA"/>
    <property type="match status" value="1"/>
</dbReference>
<keyword evidence="2" id="KW-1185">Reference proteome</keyword>
<dbReference type="OrthoDB" id="9804010at2"/>
<dbReference type="InterPro" id="IPR003718">
    <property type="entry name" value="OsmC/Ohr_fam"/>
</dbReference>
<dbReference type="Pfam" id="PF02566">
    <property type="entry name" value="OsmC"/>
    <property type="match status" value="1"/>
</dbReference>
<comment type="caution">
    <text evidence="1">The sequence shown here is derived from an EMBL/GenBank/DDBJ whole genome shotgun (WGS) entry which is preliminary data.</text>
</comment>
<dbReference type="RefSeq" id="WP_132792908.1">
    <property type="nucleotide sequence ID" value="NZ_SLXM01000001.1"/>
</dbReference>
<protein>
    <submittedName>
        <fullName evidence="1">Putative redox protein</fullName>
    </submittedName>
</protein>
<dbReference type="EMBL" id="SLXM01000001">
    <property type="protein sequence ID" value="TCP28517.1"/>
    <property type="molecule type" value="Genomic_DNA"/>
</dbReference>
<name>A0A4R2P1W4_9FLAO</name>
<dbReference type="PANTHER" id="PTHR34352:SF1">
    <property type="entry name" value="PROTEIN YHFA"/>
    <property type="match status" value="1"/>
</dbReference>
<dbReference type="AlphaFoldDB" id="A0A4R2P1W4"/>
<gene>
    <name evidence="1" type="ORF">EV195_101696</name>
</gene>
<sequence>MNIQLSNYNKHLVFEAKNQTGYSLLVGQTLDHTQVNAIRPMELLLVSLASCSSIDVVKILNKQKVFDFGYNVSIDASREEDQIPSIFKEITITYSFDGEISSSKVKKATNLALEKYCSVAKIIEQTAKINYKVVLNKEEI</sequence>
<accession>A0A4R2P1W4</accession>
<dbReference type="InterPro" id="IPR015946">
    <property type="entry name" value="KH_dom-like_a/b"/>
</dbReference>
<dbReference type="SUPFAM" id="SSF82784">
    <property type="entry name" value="OsmC-like"/>
    <property type="match status" value="1"/>
</dbReference>